<name>A0ABU0QZ93_9ACTN</name>
<organism evidence="1 2">
    <name type="scientific">Streptomyces africanus</name>
    <dbReference type="NCBI Taxonomy" id="231024"/>
    <lineage>
        <taxon>Bacteria</taxon>
        <taxon>Bacillati</taxon>
        <taxon>Actinomycetota</taxon>
        <taxon>Actinomycetes</taxon>
        <taxon>Kitasatosporales</taxon>
        <taxon>Streptomycetaceae</taxon>
        <taxon>Streptomyces</taxon>
    </lineage>
</organism>
<accession>A0ABU0QZ93</accession>
<reference evidence="1 2" key="1">
    <citation type="submission" date="2023-07" db="EMBL/GenBank/DDBJ databases">
        <title>Comparative genomics of wheat-associated soil bacteria to identify genetic determinants of phenazine resistance.</title>
        <authorList>
            <person name="Mouncey N."/>
        </authorList>
    </citation>
    <scope>NUCLEOTIDE SEQUENCE [LARGE SCALE GENOMIC DNA]</scope>
    <source>
        <strain evidence="1 2">B3I12</strain>
    </source>
</reference>
<proteinExistence type="predicted"/>
<evidence type="ECO:0000313" key="1">
    <source>
        <dbReference type="EMBL" id="MDQ0752702.1"/>
    </source>
</evidence>
<gene>
    <name evidence="1" type="ORF">QF034_006933</name>
</gene>
<sequence>MAARGVRLHPLVLDEDLPVLSGLVLPTRSERRLFTRRLPGTSLRSAPSTQD</sequence>
<dbReference type="EMBL" id="JAUSYP010000001">
    <property type="protein sequence ID" value="MDQ0752702.1"/>
    <property type="molecule type" value="Genomic_DNA"/>
</dbReference>
<evidence type="ECO:0000313" key="2">
    <source>
        <dbReference type="Proteomes" id="UP001232755"/>
    </source>
</evidence>
<comment type="caution">
    <text evidence="1">The sequence shown here is derived from an EMBL/GenBank/DDBJ whole genome shotgun (WGS) entry which is preliminary data.</text>
</comment>
<dbReference type="RefSeq" id="WP_307178652.1">
    <property type="nucleotide sequence ID" value="NZ_JAUSYP010000001.1"/>
</dbReference>
<dbReference type="Proteomes" id="UP001232755">
    <property type="component" value="Unassembled WGS sequence"/>
</dbReference>
<protein>
    <submittedName>
        <fullName evidence="1">Uncharacterized protein</fullName>
    </submittedName>
</protein>
<keyword evidence="2" id="KW-1185">Reference proteome</keyword>